<dbReference type="EMBL" id="CAJNOQ010012332">
    <property type="protein sequence ID" value="CAF1297659.1"/>
    <property type="molecule type" value="Genomic_DNA"/>
</dbReference>
<reference evidence="2" key="1">
    <citation type="submission" date="2021-02" db="EMBL/GenBank/DDBJ databases">
        <authorList>
            <person name="Nowell W R."/>
        </authorList>
    </citation>
    <scope>NUCLEOTIDE SEQUENCE</scope>
</reference>
<evidence type="ECO:0000313" key="2">
    <source>
        <dbReference type="EMBL" id="CAF1297659.1"/>
    </source>
</evidence>
<name>A0A815DSV2_9BILA</name>
<feature type="compositionally biased region" description="Low complexity" evidence="1">
    <location>
        <begin position="231"/>
        <end position="252"/>
    </location>
</feature>
<comment type="caution">
    <text evidence="2">The sequence shown here is derived from an EMBL/GenBank/DDBJ whole genome shotgun (WGS) entry which is preliminary data.</text>
</comment>
<evidence type="ECO:0000313" key="3">
    <source>
        <dbReference type="EMBL" id="CAF4115190.1"/>
    </source>
</evidence>
<evidence type="ECO:0000256" key="1">
    <source>
        <dbReference type="SAM" id="MobiDB-lite"/>
    </source>
</evidence>
<dbReference type="Proteomes" id="UP000681722">
    <property type="component" value="Unassembled WGS sequence"/>
</dbReference>
<evidence type="ECO:0000313" key="4">
    <source>
        <dbReference type="Proteomes" id="UP000663829"/>
    </source>
</evidence>
<gene>
    <name evidence="2" type="ORF">GPM918_LOCUS28359</name>
    <name evidence="3" type="ORF">SRO942_LOCUS28855</name>
</gene>
<protein>
    <submittedName>
        <fullName evidence="2">Uncharacterized protein</fullName>
    </submittedName>
</protein>
<keyword evidence="4" id="KW-1185">Reference proteome</keyword>
<dbReference type="EMBL" id="CAJOBC010035795">
    <property type="protein sequence ID" value="CAF4115190.1"/>
    <property type="molecule type" value="Genomic_DNA"/>
</dbReference>
<dbReference type="InterPro" id="IPR022155">
    <property type="entry name" value="DUF3684"/>
</dbReference>
<dbReference type="PANTHER" id="PTHR47839">
    <property type="entry name" value="DOMAIN PROTEIN, PUTATIVE (AFU_ORTHOLOGUE AFUA_6G04830)-RELATED"/>
    <property type="match status" value="1"/>
</dbReference>
<dbReference type="OrthoDB" id="10055773at2759"/>
<sequence>LPVEQHFQPTTVILSLQKPHVLHIDPASDVDVTRDGDVTTPAQSRENVPTINLTKLKAYFTKGYVFIGLGTHQTTGIGMHLYSHLIPTIERENLDLQTPYISKWNRELLSSAGQIARFIYDKTVQDIIKNPQCVNNSDDVFLAMASYSFQQTVPNSEIASFLAARELSSMSSVQQLIEELMEERKEMTPGDFDALKNSEWLKDEGEKAAPVPPGKQWNSLRPSGAQWNPMEPSETSGAGGSSTAPVVPDGSI</sequence>
<feature type="region of interest" description="Disordered" evidence="1">
    <location>
        <begin position="199"/>
        <end position="252"/>
    </location>
</feature>
<dbReference type="PANTHER" id="PTHR47839:SF1">
    <property type="entry name" value="DOMAIN PROTEIN, PUTATIVE (AFU_ORTHOLOGUE AFUA_6G04830)-RELATED"/>
    <property type="match status" value="1"/>
</dbReference>
<dbReference type="Pfam" id="PF12449">
    <property type="entry name" value="DUF3684"/>
    <property type="match status" value="1"/>
</dbReference>
<organism evidence="2 4">
    <name type="scientific">Didymodactylos carnosus</name>
    <dbReference type="NCBI Taxonomy" id="1234261"/>
    <lineage>
        <taxon>Eukaryota</taxon>
        <taxon>Metazoa</taxon>
        <taxon>Spiralia</taxon>
        <taxon>Gnathifera</taxon>
        <taxon>Rotifera</taxon>
        <taxon>Eurotatoria</taxon>
        <taxon>Bdelloidea</taxon>
        <taxon>Philodinida</taxon>
        <taxon>Philodinidae</taxon>
        <taxon>Didymodactylos</taxon>
    </lineage>
</organism>
<accession>A0A815DSV2</accession>
<feature type="non-terminal residue" evidence="2">
    <location>
        <position position="1"/>
    </location>
</feature>
<proteinExistence type="predicted"/>
<dbReference type="Proteomes" id="UP000663829">
    <property type="component" value="Unassembled WGS sequence"/>
</dbReference>
<dbReference type="AlphaFoldDB" id="A0A815DSV2"/>